<comment type="similarity">
    <text evidence="1 10">Belongs to the glycosyl hydrolase 28 family.</text>
</comment>
<protein>
    <recommendedName>
        <fullName evidence="2">endo-polygalacturonase</fullName>
        <ecNumber evidence="2">3.2.1.15</ecNumber>
    </recommendedName>
</protein>
<gene>
    <name evidence="11" type="ORF">NQ317_003768</name>
</gene>
<evidence type="ECO:0000256" key="4">
    <source>
        <dbReference type="ARBA" id="ARBA00022737"/>
    </source>
</evidence>
<keyword evidence="4" id="KW-0677">Repeat</keyword>
<sequence length="363" mass="39052">QKLICEKHFPPSTFRDYSAPKKRLNKNAVPLKYGIDEPALLLNGQEIKNSCTVTSFSQVDTAVASCSDIVISGIDIPAGVPLRLDLNNGTKLTFDGRITFGFAEWDGPVIYITGHNVTIEGAKDHVLDGQGDLWWDGLGGQGRHFEAHIYKNRDYRGLHGWVIDCSDGDKPGGGHNTDGFGVKAGSNVVIQNAVVKNQDDCIVVNYGSNYYFSNISCSGSHGLSLSVGQGQTFELNTVSNVTFIDSSVANSENGIHVKTHGDGGLGVITDVTYQNIKLSGIINYGINIQEDYVNGTGNGTANNNVPIRNLKLINIEGTVGETAMPIYIYCADEGCFDWEFSNVSVTGGSKDSSCNFTPEGFTC</sequence>
<reference evidence="11" key="1">
    <citation type="journal article" date="2023" name="Insect Mol. Biol.">
        <title>Genome sequencing provides insights into the evolution of gene families encoding plant cell wall-degrading enzymes in longhorned beetles.</title>
        <authorList>
            <person name="Shin N.R."/>
            <person name="Okamura Y."/>
            <person name="Kirsch R."/>
            <person name="Pauchet Y."/>
        </authorList>
    </citation>
    <scope>NUCLEOTIDE SEQUENCE</scope>
    <source>
        <strain evidence="11">MMC_N1</strain>
    </source>
</reference>
<dbReference type="Gene3D" id="2.160.20.10">
    <property type="entry name" value="Single-stranded right-handed beta-helix, Pectin lyase-like"/>
    <property type="match status" value="1"/>
</dbReference>
<dbReference type="SUPFAM" id="SSF51126">
    <property type="entry name" value="Pectin lyase-like"/>
    <property type="match status" value="1"/>
</dbReference>
<evidence type="ECO:0000256" key="8">
    <source>
        <dbReference type="ARBA" id="ARBA00023316"/>
    </source>
</evidence>
<dbReference type="Pfam" id="PF00295">
    <property type="entry name" value="Glyco_hydro_28"/>
    <property type="match status" value="2"/>
</dbReference>
<comment type="caution">
    <text evidence="11">The sequence shown here is derived from an EMBL/GenBank/DDBJ whole genome shotgun (WGS) entry which is preliminary data.</text>
</comment>
<dbReference type="InterPro" id="IPR000743">
    <property type="entry name" value="Glyco_hydro_28"/>
</dbReference>
<comment type="catalytic activity">
    <reaction evidence="9">
        <text>(1,4-alpha-D-galacturonosyl)n+m + H2O = (1,4-alpha-D-galacturonosyl)n + (1,4-alpha-D-galacturonosyl)m.</text>
        <dbReference type="EC" id="3.2.1.15"/>
    </reaction>
</comment>
<keyword evidence="5 10" id="KW-0378">Hydrolase</keyword>
<keyword evidence="8" id="KW-0961">Cell wall biogenesis/degradation</keyword>
<dbReference type="InterPro" id="IPR012334">
    <property type="entry name" value="Pectin_lyas_fold"/>
</dbReference>
<organism evidence="11 12">
    <name type="scientific">Molorchus minor</name>
    <dbReference type="NCBI Taxonomy" id="1323400"/>
    <lineage>
        <taxon>Eukaryota</taxon>
        <taxon>Metazoa</taxon>
        <taxon>Ecdysozoa</taxon>
        <taxon>Arthropoda</taxon>
        <taxon>Hexapoda</taxon>
        <taxon>Insecta</taxon>
        <taxon>Pterygota</taxon>
        <taxon>Neoptera</taxon>
        <taxon>Endopterygota</taxon>
        <taxon>Coleoptera</taxon>
        <taxon>Polyphaga</taxon>
        <taxon>Cucujiformia</taxon>
        <taxon>Chrysomeloidea</taxon>
        <taxon>Cerambycidae</taxon>
        <taxon>Lamiinae</taxon>
        <taxon>Monochamini</taxon>
        <taxon>Molorchus</taxon>
    </lineage>
</organism>
<keyword evidence="6" id="KW-1015">Disulfide bond</keyword>
<accession>A0ABQ9J1L4</accession>
<dbReference type="PANTHER" id="PTHR31884:SF1">
    <property type="entry name" value="POLYGALACTURONASE"/>
    <property type="match status" value="1"/>
</dbReference>
<keyword evidence="7 10" id="KW-0326">Glycosidase</keyword>
<evidence type="ECO:0000256" key="2">
    <source>
        <dbReference type="ARBA" id="ARBA00012736"/>
    </source>
</evidence>
<evidence type="ECO:0000256" key="6">
    <source>
        <dbReference type="ARBA" id="ARBA00023157"/>
    </source>
</evidence>
<dbReference type="EMBL" id="JAPWTJ010001656">
    <property type="protein sequence ID" value="KAJ8970222.1"/>
    <property type="molecule type" value="Genomic_DNA"/>
</dbReference>
<keyword evidence="3" id="KW-0732">Signal</keyword>
<name>A0ABQ9J1L4_9CUCU</name>
<evidence type="ECO:0000313" key="12">
    <source>
        <dbReference type="Proteomes" id="UP001162164"/>
    </source>
</evidence>
<dbReference type="Proteomes" id="UP001162164">
    <property type="component" value="Unassembled WGS sequence"/>
</dbReference>
<dbReference type="EC" id="3.2.1.15" evidence="2"/>
<feature type="non-terminal residue" evidence="11">
    <location>
        <position position="1"/>
    </location>
</feature>
<keyword evidence="12" id="KW-1185">Reference proteome</keyword>
<dbReference type="InterPro" id="IPR050434">
    <property type="entry name" value="Glycosyl_hydrlase_28"/>
</dbReference>
<evidence type="ECO:0000256" key="7">
    <source>
        <dbReference type="ARBA" id="ARBA00023295"/>
    </source>
</evidence>
<dbReference type="PANTHER" id="PTHR31884">
    <property type="entry name" value="POLYGALACTURONASE"/>
    <property type="match status" value="1"/>
</dbReference>
<evidence type="ECO:0000256" key="5">
    <source>
        <dbReference type="ARBA" id="ARBA00022801"/>
    </source>
</evidence>
<evidence type="ECO:0000256" key="1">
    <source>
        <dbReference type="ARBA" id="ARBA00008834"/>
    </source>
</evidence>
<evidence type="ECO:0000313" key="11">
    <source>
        <dbReference type="EMBL" id="KAJ8970222.1"/>
    </source>
</evidence>
<proteinExistence type="inferred from homology"/>
<evidence type="ECO:0000256" key="3">
    <source>
        <dbReference type="ARBA" id="ARBA00022729"/>
    </source>
</evidence>
<dbReference type="InterPro" id="IPR011050">
    <property type="entry name" value="Pectin_lyase_fold/virulence"/>
</dbReference>
<dbReference type="InterPro" id="IPR006626">
    <property type="entry name" value="PbH1"/>
</dbReference>
<evidence type="ECO:0000256" key="9">
    <source>
        <dbReference type="ARBA" id="ARBA00034074"/>
    </source>
</evidence>
<dbReference type="SMART" id="SM00710">
    <property type="entry name" value="PbH1"/>
    <property type="match status" value="3"/>
</dbReference>
<evidence type="ECO:0000256" key="10">
    <source>
        <dbReference type="RuleBase" id="RU361169"/>
    </source>
</evidence>